<dbReference type="InterPro" id="IPR015996">
    <property type="entry name" value="UCP028451"/>
</dbReference>
<name>A0ABV9I055_9FLAO</name>
<dbReference type="NCBIfam" id="TIGR02453">
    <property type="entry name" value="TIGR02453 family protein"/>
    <property type="match status" value="1"/>
</dbReference>
<dbReference type="PANTHER" id="PTHR36452">
    <property type="entry name" value="CHROMOSOME 12, WHOLE GENOME SHOTGUN SEQUENCE"/>
    <property type="match status" value="1"/>
</dbReference>
<organism evidence="1 2">
    <name type="scientific">Dokdonia ponticola</name>
    <dbReference type="NCBI Taxonomy" id="2041041"/>
    <lineage>
        <taxon>Bacteria</taxon>
        <taxon>Pseudomonadati</taxon>
        <taxon>Bacteroidota</taxon>
        <taxon>Flavobacteriia</taxon>
        <taxon>Flavobacteriales</taxon>
        <taxon>Flavobacteriaceae</taxon>
        <taxon>Dokdonia</taxon>
    </lineage>
</organism>
<comment type="caution">
    <text evidence="1">The sequence shown here is derived from an EMBL/GenBank/DDBJ whole genome shotgun (WGS) entry which is preliminary data.</text>
</comment>
<dbReference type="Pfam" id="PF09365">
    <property type="entry name" value="DUF2461"/>
    <property type="match status" value="1"/>
</dbReference>
<dbReference type="PIRSF" id="PIRSF028451">
    <property type="entry name" value="UCP028451"/>
    <property type="match status" value="1"/>
</dbReference>
<sequence length="219" mass="25576">MGFPELFDFLERLQQNNSKEWMDLHRKEYQAARVFFVSWLDELNNKLAAVDPDYFDTPGKKGINRINNNLMFAPHKPIYKDHFGAGLDQLTKQGDFYIEVGLKQCLLAGGFWRPEKSVLRSIRDAIDYNGEELVAILEKPSFKKMFGGLYLDDPLKTAPKGFSKEHPHIDLLRRKTFAVEVSLSRKQILDPNYQEYCTEVYIEMLPFRRYLREAVSVES</sequence>
<protein>
    <submittedName>
        <fullName evidence="1">DUF2461 domain-containing protein</fullName>
    </submittedName>
</protein>
<reference evidence="2" key="1">
    <citation type="journal article" date="2019" name="Int. J. Syst. Evol. Microbiol.">
        <title>The Global Catalogue of Microorganisms (GCM) 10K type strain sequencing project: providing services to taxonomists for standard genome sequencing and annotation.</title>
        <authorList>
            <consortium name="The Broad Institute Genomics Platform"/>
            <consortium name="The Broad Institute Genome Sequencing Center for Infectious Disease"/>
            <person name="Wu L."/>
            <person name="Ma J."/>
        </authorList>
    </citation>
    <scope>NUCLEOTIDE SEQUENCE [LARGE SCALE GENOMIC DNA]</scope>
    <source>
        <strain evidence="2">YJ-61-S</strain>
    </source>
</reference>
<dbReference type="RefSeq" id="WP_379980777.1">
    <property type="nucleotide sequence ID" value="NZ_JBHSFV010000010.1"/>
</dbReference>
<proteinExistence type="predicted"/>
<evidence type="ECO:0000313" key="2">
    <source>
        <dbReference type="Proteomes" id="UP001596043"/>
    </source>
</evidence>
<dbReference type="Proteomes" id="UP001596043">
    <property type="component" value="Unassembled WGS sequence"/>
</dbReference>
<dbReference type="PANTHER" id="PTHR36452:SF1">
    <property type="entry name" value="DUF2461 DOMAIN-CONTAINING PROTEIN"/>
    <property type="match status" value="1"/>
</dbReference>
<accession>A0ABV9I055</accession>
<evidence type="ECO:0000313" key="1">
    <source>
        <dbReference type="EMBL" id="MFC4635502.1"/>
    </source>
</evidence>
<dbReference type="EMBL" id="JBHSFV010000010">
    <property type="protein sequence ID" value="MFC4635502.1"/>
    <property type="molecule type" value="Genomic_DNA"/>
</dbReference>
<keyword evidence="2" id="KW-1185">Reference proteome</keyword>
<gene>
    <name evidence="1" type="ORF">ACFO3O_16450</name>
</gene>
<dbReference type="InterPro" id="IPR012808">
    <property type="entry name" value="CHP02453"/>
</dbReference>